<dbReference type="Pfam" id="PF18285">
    <property type="entry name" value="LuxT_C"/>
    <property type="match status" value="1"/>
</dbReference>
<keyword evidence="4" id="KW-1185">Reference proteome</keyword>
<accession>A0A4R2FK44</accession>
<evidence type="ECO:0000256" key="1">
    <source>
        <dbReference type="ARBA" id="ARBA00023125"/>
    </source>
</evidence>
<dbReference type="Pfam" id="PF00440">
    <property type="entry name" value="TetR_N"/>
    <property type="match status" value="1"/>
</dbReference>
<dbReference type="EMBL" id="SLWF01000003">
    <property type="protein sequence ID" value="TCN88914.1"/>
    <property type="molecule type" value="Genomic_DNA"/>
</dbReference>
<dbReference type="RefSeq" id="WP_133037857.1">
    <property type="nucleotide sequence ID" value="NZ_SLWF01000003.1"/>
</dbReference>
<organism evidence="3 4">
    <name type="scientific">Shewanella fodinae</name>
    <dbReference type="NCBI Taxonomy" id="552357"/>
    <lineage>
        <taxon>Bacteria</taxon>
        <taxon>Pseudomonadati</taxon>
        <taxon>Pseudomonadota</taxon>
        <taxon>Gammaproteobacteria</taxon>
        <taxon>Alteromonadales</taxon>
        <taxon>Shewanellaceae</taxon>
        <taxon>Shewanella</taxon>
    </lineage>
</organism>
<evidence type="ECO:0000259" key="2">
    <source>
        <dbReference type="Pfam" id="PF00440"/>
    </source>
</evidence>
<dbReference type="Proteomes" id="UP000294832">
    <property type="component" value="Unassembled WGS sequence"/>
</dbReference>
<dbReference type="SUPFAM" id="SSF46689">
    <property type="entry name" value="Homeodomain-like"/>
    <property type="match status" value="1"/>
</dbReference>
<protein>
    <submittedName>
        <fullName evidence="3">TetR family transcriptional regulator</fullName>
    </submittedName>
</protein>
<reference evidence="3 4" key="1">
    <citation type="submission" date="2019-03" db="EMBL/GenBank/DDBJ databases">
        <title>Freshwater and sediment microbial communities from various areas in North America, analyzing microbe dynamics in response to fracking.</title>
        <authorList>
            <person name="Lamendella R."/>
        </authorList>
    </citation>
    <scope>NUCLEOTIDE SEQUENCE [LARGE SCALE GENOMIC DNA]</scope>
    <source>
        <strain evidence="3 4">74A</strain>
    </source>
</reference>
<evidence type="ECO:0000313" key="4">
    <source>
        <dbReference type="Proteomes" id="UP000294832"/>
    </source>
</evidence>
<dbReference type="AlphaFoldDB" id="A0A4R2FK44"/>
<keyword evidence="1" id="KW-0238">DNA-binding</keyword>
<evidence type="ECO:0000313" key="3">
    <source>
        <dbReference type="EMBL" id="TCN88914.1"/>
    </source>
</evidence>
<gene>
    <name evidence="3" type="ORF">EDC91_10395</name>
</gene>
<sequence length="159" mass="17766">MAKRSKAQTELTIQQIMDEAFRQILTIGFETMSYSTLADALGISRTGVSHHFPRKIDFLLRLNERIGEHFISALDFSSNAALQRSWQQAMIRPEQQAVLRLFFSLCGRVEDEMPEFIAVEQAMQQAEAVLGLSGREQVQELLGASALQLSSCSFLAKAA</sequence>
<dbReference type="GO" id="GO:0003677">
    <property type="term" value="F:DNA binding"/>
    <property type="evidence" value="ECO:0007669"/>
    <property type="project" value="UniProtKB-KW"/>
</dbReference>
<dbReference type="InterPro" id="IPR001647">
    <property type="entry name" value="HTH_TetR"/>
</dbReference>
<dbReference type="OrthoDB" id="5816932at2"/>
<feature type="domain" description="HTH tetR-type" evidence="2">
    <location>
        <begin position="16"/>
        <end position="61"/>
    </location>
</feature>
<comment type="caution">
    <text evidence="3">The sequence shown here is derived from an EMBL/GenBank/DDBJ whole genome shotgun (WGS) entry which is preliminary data.</text>
</comment>
<proteinExistence type="predicted"/>
<dbReference type="Gene3D" id="1.10.357.10">
    <property type="entry name" value="Tetracycline Repressor, domain 2"/>
    <property type="match status" value="1"/>
</dbReference>
<dbReference type="InterPro" id="IPR009057">
    <property type="entry name" value="Homeodomain-like_sf"/>
</dbReference>
<name>A0A4R2FK44_9GAMM</name>